<dbReference type="GO" id="GO:0046872">
    <property type="term" value="F:metal ion binding"/>
    <property type="evidence" value="ECO:0007669"/>
    <property type="project" value="UniProtKB-KW"/>
</dbReference>
<evidence type="ECO:0000256" key="3">
    <source>
        <dbReference type="ARBA" id="ARBA00010044"/>
    </source>
</evidence>
<keyword evidence="14" id="KW-0238">DNA-binding</keyword>
<dbReference type="Gene3D" id="3.40.50.720">
    <property type="entry name" value="NAD(P)-binding Rossmann-like Domain"/>
    <property type="match status" value="1"/>
</dbReference>
<evidence type="ECO:0000256" key="14">
    <source>
        <dbReference type="ARBA" id="ARBA00023125"/>
    </source>
</evidence>
<dbReference type="SUPFAM" id="SSF140990">
    <property type="entry name" value="FtsH protease domain-like"/>
    <property type="match status" value="1"/>
</dbReference>
<evidence type="ECO:0000256" key="12">
    <source>
        <dbReference type="ARBA" id="ARBA00023015"/>
    </source>
</evidence>
<dbReference type="Gene3D" id="3.40.1690.20">
    <property type="match status" value="1"/>
</dbReference>
<feature type="region of interest" description="Disordered" evidence="17">
    <location>
        <begin position="177"/>
        <end position="203"/>
    </location>
</feature>
<evidence type="ECO:0000256" key="9">
    <source>
        <dbReference type="ARBA" id="ARBA00022833"/>
    </source>
</evidence>
<keyword evidence="16" id="KW-0539">Nucleus</keyword>
<evidence type="ECO:0000256" key="17">
    <source>
        <dbReference type="SAM" id="MobiDB-lite"/>
    </source>
</evidence>
<dbReference type="GO" id="GO:0005745">
    <property type="term" value="C:m-AAA complex"/>
    <property type="evidence" value="ECO:0007669"/>
    <property type="project" value="TreeGrafter"/>
</dbReference>
<dbReference type="Gene3D" id="2.20.25.80">
    <property type="entry name" value="WRKY domain"/>
    <property type="match status" value="1"/>
</dbReference>
<dbReference type="MEROPS" id="M41.022"/>
<evidence type="ECO:0000256" key="7">
    <source>
        <dbReference type="ARBA" id="ARBA00022741"/>
    </source>
</evidence>
<dbReference type="SMART" id="SM00774">
    <property type="entry name" value="WRKY"/>
    <property type="match status" value="1"/>
</dbReference>
<dbReference type="InterPro" id="IPR003959">
    <property type="entry name" value="ATPase_AAA_core"/>
</dbReference>
<evidence type="ECO:0000256" key="5">
    <source>
        <dbReference type="ARBA" id="ARBA00022670"/>
    </source>
</evidence>
<dbReference type="GO" id="GO:0004176">
    <property type="term" value="F:ATP-dependent peptidase activity"/>
    <property type="evidence" value="ECO:0007669"/>
    <property type="project" value="InterPro"/>
</dbReference>
<dbReference type="GO" id="GO:0003700">
    <property type="term" value="F:DNA-binding transcription factor activity"/>
    <property type="evidence" value="ECO:0007669"/>
    <property type="project" value="InterPro"/>
</dbReference>
<keyword evidence="7" id="KW-0547">Nucleotide-binding</keyword>
<dbReference type="SMART" id="SM00382">
    <property type="entry name" value="AAA"/>
    <property type="match status" value="1"/>
</dbReference>
<dbReference type="InterPro" id="IPR000642">
    <property type="entry name" value="Peptidase_M41"/>
</dbReference>
<dbReference type="Pfam" id="PF03106">
    <property type="entry name" value="WRKY"/>
    <property type="match status" value="1"/>
</dbReference>
<dbReference type="PANTHER" id="PTHR43655:SF33">
    <property type="entry name" value="AAA+ ATPASE DOMAIN-CONTAINING PROTEIN"/>
    <property type="match status" value="1"/>
</dbReference>
<keyword evidence="10" id="KW-0067">ATP-binding</keyword>
<keyword evidence="8" id="KW-0378">Hydrolase</keyword>
<dbReference type="InterPro" id="IPR036576">
    <property type="entry name" value="WRKY_dom_sf"/>
</dbReference>
<dbReference type="PANTHER" id="PTHR43655">
    <property type="entry name" value="ATP-DEPENDENT PROTEASE"/>
    <property type="match status" value="1"/>
</dbReference>
<dbReference type="Gene3D" id="1.10.8.60">
    <property type="match status" value="1"/>
</dbReference>
<keyword evidence="11" id="KW-0809">Transit peptide</keyword>
<dbReference type="InterPro" id="IPR027417">
    <property type="entry name" value="P-loop_NTPase"/>
</dbReference>
<dbReference type="Pfam" id="PF01434">
    <property type="entry name" value="Peptidase_M41"/>
    <property type="match status" value="1"/>
</dbReference>
<organism evidence="19">
    <name type="scientific">Gossypium hirsutum</name>
    <name type="common">Upland cotton</name>
    <name type="synonym">Gossypium mexicanum</name>
    <dbReference type="NCBI Taxonomy" id="3635"/>
    <lineage>
        <taxon>Eukaryota</taxon>
        <taxon>Viridiplantae</taxon>
        <taxon>Streptophyta</taxon>
        <taxon>Embryophyta</taxon>
        <taxon>Tracheophyta</taxon>
        <taxon>Spermatophyta</taxon>
        <taxon>Magnoliopsida</taxon>
        <taxon>eudicotyledons</taxon>
        <taxon>Gunneridae</taxon>
        <taxon>Pentapetalae</taxon>
        <taxon>rosids</taxon>
        <taxon>malvids</taxon>
        <taxon>Malvales</taxon>
        <taxon>Malvaceae</taxon>
        <taxon>Malvoideae</taxon>
        <taxon>Gossypium</taxon>
    </lineage>
</organism>
<dbReference type="SUPFAM" id="SSF118290">
    <property type="entry name" value="WRKY DNA-binding domain"/>
    <property type="match status" value="1"/>
</dbReference>
<dbReference type="FunFam" id="3.40.50.300:FF:000001">
    <property type="entry name" value="ATP-dependent zinc metalloprotease FtsH"/>
    <property type="match status" value="1"/>
</dbReference>
<dbReference type="GO" id="GO:0016887">
    <property type="term" value="F:ATP hydrolysis activity"/>
    <property type="evidence" value="ECO:0007669"/>
    <property type="project" value="InterPro"/>
</dbReference>
<dbReference type="Gene3D" id="3.40.50.300">
    <property type="entry name" value="P-loop containing nucleotide triphosphate hydrolases"/>
    <property type="match status" value="1"/>
</dbReference>
<evidence type="ECO:0000256" key="10">
    <source>
        <dbReference type="ARBA" id="ARBA00022840"/>
    </source>
</evidence>
<dbReference type="GO" id="GO:0009535">
    <property type="term" value="C:chloroplast thylakoid membrane"/>
    <property type="evidence" value="ECO:0007669"/>
    <property type="project" value="TreeGrafter"/>
</dbReference>
<dbReference type="InterPro" id="IPR003593">
    <property type="entry name" value="AAA+_ATPase"/>
</dbReference>
<evidence type="ECO:0000313" key="19">
    <source>
        <dbReference type="EMBL" id="AIE43895.1"/>
    </source>
</evidence>
<dbReference type="GO" id="GO:0034982">
    <property type="term" value="P:mitochondrial protein processing"/>
    <property type="evidence" value="ECO:0007669"/>
    <property type="project" value="TreeGrafter"/>
</dbReference>
<keyword evidence="6" id="KW-0479">Metal-binding</keyword>
<name>A0A068LDA6_GOSHI</name>
<dbReference type="GO" id="GO:0004222">
    <property type="term" value="F:metalloendopeptidase activity"/>
    <property type="evidence" value="ECO:0007669"/>
    <property type="project" value="InterPro"/>
</dbReference>
<dbReference type="InterPro" id="IPR050928">
    <property type="entry name" value="ATP-dep_Zn_Metalloprotease"/>
</dbReference>
<dbReference type="Pfam" id="PF00004">
    <property type="entry name" value="AAA"/>
    <property type="match status" value="1"/>
</dbReference>
<dbReference type="SUPFAM" id="SSF52540">
    <property type="entry name" value="P-loop containing nucleoside triphosphate hydrolases"/>
    <property type="match status" value="1"/>
</dbReference>
<dbReference type="InterPro" id="IPR016040">
    <property type="entry name" value="NAD(P)-bd_dom"/>
</dbReference>
<gene>
    <name evidence="19" type="primary">WRKY38</name>
</gene>
<dbReference type="GO" id="GO:0043565">
    <property type="term" value="F:sequence-specific DNA binding"/>
    <property type="evidence" value="ECO:0007669"/>
    <property type="project" value="InterPro"/>
</dbReference>
<evidence type="ECO:0000256" key="8">
    <source>
        <dbReference type="ARBA" id="ARBA00022801"/>
    </source>
</evidence>
<comment type="cofactor">
    <cofactor evidence="1">
        <name>Zn(2+)</name>
        <dbReference type="ChEBI" id="CHEBI:29105"/>
    </cofactor>
</comment>
<dbReference type="GO" id="GO:0005524">
    <property type="term" value="F:ATP binding"/>
    <property type="evidence" value="ECO:0007669"/>
    <property type="project" value="UniProtKB-KW"/>
</dbReference>
<dbReference type="PROSITE" id="PS50811">
    <property type="entry name" value="WRKY"/>
    <property type="match status" value="1"/>
</dbReference>
<feature type="region of interest" description="Disordered" evidence="17">
    <location>
        <begin position="258"/>
        <end position="277"/>
    </location>
</feature>
<reference evidence="19" key="1">
    <citation type="journal article" date="2014" name="Mol. Genet. Genomics">
        <title>Genome-wide analysis of the WRKY gene family in cotton.</title>
        <authorList>
            <person name="Dou L."/>
            <person name="Zhang X."/>
            <person name="Pang C."/>
            <person name="Song M."/>
            <person name="Wei H."/>
            <person name="Fan S."/>
            <person name="Yu S."/>
        </authorList>
    </citation>
    <scope>NUCLEOTIDE SEQUENCE</scope>
</reference>
<evidence type="ECO:0000256" key="15">
    <source>
        <dbReference type="ARBA" id="ARBA00023163"/>
    </source>
</evidence>
<sequence length="953" mass="105979">MEKEQKDDRFGCEDELLRELLDDESPLFVLQQGTVQAKSKTSGEDSTKRLICAGPKIEDIENALSVKTWNGTQYQVQQQNRINSIQQERGLTKIENKYTLKIKNYGNCMADDGYKWRKYGQKWIKNTPNPRSYYKCRNPRCSAKKQVERSKDEPDTLIITYEGFHLHFAYPYLPLDNHHQPSPDDTISPAKKAKQGISEAESQVPETIANYTNIEPLPSSIEGCPPEMSLEAGFSQQGLLEDVVPWVIRNPSHNNNISSISSSSSSSNYSRSPPASPYSLSTSPFYDPYLDILSINSSIRGYFALAEAGKKLVLNARLSILDSILGNPRIRRLFSSGGPKKRTYENYHPKNKKRIPKANEQKSGGSIGSVESFEEKLEEVQEALGIDPHNYVPVTYVSEVNRFQELLRFGPTLLLLGTFWFMGRRMQSGFEVGDPGGRGGRGIFNIGKAQIKKMDKNAKDKVLFNDVAGCDEAKQEIMEFVHFLKNPKKYEELGAKIPKGAFFVGLSGTGKTLLAKATAGESGVPFLSMSGSDFMKMFVGVGPSRVRSLFQEARQCAPSIIFIDEIDAIGRARGRGGFSGGNGERESTLNQLLVEMRGFGTTSGVVGFDGTNRPNILDRALLRPDIANVFNEAALIAARNGSAVITMEHFEAAVDRVIGGLEKKNKYAMKLCRLQHFWSGFAQYVPNENLLMTKEQLSDVTCMTLGGRDAKQVLLRKISTGAQSDLKKVTKMTYTQVAVYGFSDKVGLLSFPQRDAFEMTKPYSSKTGAIIDSEVRKWVVKAYERTMQLIEEHKEHVTQVAELLLEKVDWIGQKNQIDVAKEAGVKQIVLVGSMGGTNPNHPLNSLGNGNILVWKRKAEQYLADSGVPYTIIRAGGLQDRDGGIRELLVGKDDELLQTETKTIARPDVAEVCIQALKFEEAKFKAFDLASKPEGVGNPTKDFKALFSQITTRF</sequence>
<dbReference type="InterPro" id="IPR037219">
    <property type="entry name" value="Peptidase_M41-like"/>
</dbReference>
<evidence type="ECO:0000256" key="16">
    <source>
        <dbReference type="ARBA" id="ARBA00023242"/>
    </source>
</evidence>
<evidence type="ECO:0000256" key="1">
    <source>
        <dbReference type="ARBA" id="ARBA00001947"/>
    </source>
</evidence>
<evidence type="ECO:0000256" key="2">
    <source>
        <dbReference type="ARBA" id="ARBA00004123"/>
    </source>
</evidence>
<evidence type="ECO:0000256" key="11">
    <source>
        <dbReference type="ARBA" id="ARBA00022946"/>
    </source>
</evidence>
<dbReference type="InterPro" id="IPR003657">
    <property type="entry name" value="WRKY_dom"/>
</dbReference>
<dbReference type="AlphaFoldDB" id="A0A068LDA6"/>
<dbReference type="SUPFAM" id="SSF51735">
    <property type="entry name" value="NAD(P)-binding Rossmann-fold domains"/>
    <property type="match status" value="1"/>
</dbReference>
<keyword evidence="15" id="KW-0804">Transcription</keyword>
<keyword evidence="5" id="KW-0645">Protease</keyword>
<evidence type="ECO:0000256" key="13">
    <source>
        <dbReference type="ARBA" id="ARBA00023049"/>
    </source>
</evidence>
<comment type="similarity">
    <text evidence="4">In the N-terminal section; belongs to the AAA ATPase family.</text>
</comment>
<dbReference type="GO" id="GO:0005634">
    <property type="term" value="C:nucleus"/>
    <property type="evidence" value="ECO:0007669"/>
    <property type="project" value="UniProtKB-SubCell"/>
</dbReference>
<comment type="subcellular location">
    <subcellularLocation>
        <location evidence="2">Nucleus</location>
    </subcellularLocation>
</comment>
<dbReference type="Pfam" id="PF13460">
    <property type="entry name" value="NAD_binding_10"/>
    <property type="match status" value="1"/>
</dbReference>
<protein>
    <submittedName>
        <fullName evidence="19">WRKY transcription factor 38</fullName>
    </submittedName>
</protein>
<evidence type="ECO:0000259" key="18">
    <source>
        <dbReference type="PROSITE" id="PS50811"/>
    </source>
</evidence>
<keyword evidence="13" id="KW-0482">Metalloprotease</keyword>
<proteinExistence type="evidence at transcript level"/>
<evidence type="ECO:0000256" key="6">
    <source>
        <dbReference type="ARBA" id="ARBA00022723"/>
    </source>
</evidence>
<dbReference type="InterPro" id="IPR036291">
    <property type="entry name" value="NAD(P)-bd_dom_sf"/>
</dbReference>
<evidence type="ECO:0000256" key="4">
    <source>
        <dbReference type="ARBA" id="ARBA00010550"/>
    </source>
</evidence>
<comment type="similarity">
    <text evidence="3">In the C-terminal section; belongs to the peptidase M41 family.</text>
</comment>
<keyword evidence="12" id="KW-0805">Transcription regulation</keyword>
<dbReference type="EMBL" id="KF669838">
    <property type="protein sequence ID" value="AIE43895.1"/>
    <property type="molecule type" value="mRNA"/>
</dbReference>
<accession>A0A068LDA6</accession>
<keyword evidence="9" id="KW-0862">Zinc</keyword>
<feature type="domain" description="WRKY" evidence="18">
    <location>
        <begin position="109"/>
        <end position="170"/>
    </location>
</feature>